<evidence type="ECO:0000256" key="4">
    <source>
        <dbReference type="ARBA" id="ARBA00022692"/>
    </source>
</evidence>
<dbReference type="CDD" id="cd03499">
    <property type="entry name" value="SQR_TypeC_SdhC"/>
    <property type="match status" value="1"/>
</dbReference>
<evidence type="ECO:0000256" key="1">
    <source>
        <dbReference type="ARBA" id="ARBA00004448"/>
    </source>
</evidence>
<comment type="subcellular location">
    <subcellularLocation>
        <location evidence="1">Mitochondrion inner membrane</location>
        <topology evidence="1">Multi-pass membrane protein</topology>
    </subcellularLocation>
</comment>
<dbReference type="FunFam" id="1.20.1300.10:FF:000008">
    <property type="entry name" value="Succinate dehydrogenase cytochrome b560 subunit"/>
    <property type="match status" value="1"/>
</dbReference>
<keyword evidence="11 12" id="KW-0472">Membrane</keyword>
<dbReference type="InterPro" id="IPR034804">
    <property type="entry name" value="SQR/QFR_C/D"/>
</dbReference>
<comment type="similarity">
    <text evidence="2">Belongs to the cytochrome b560 family.</text>
</comment>
<dbReference type="GO" id="GO:0009055">
    <property type="term" value="F:electron transfer activity"/>
    <property type="evidence" value="ECO:0007669"/>
    <property type="project" value="InterPro"/>
</dbReference>
<dbReference type="Pfam" id="PF01127">
    <property type="entry name" value="Sdh_cyt"/>
    <property type="match status" value="1"/>
</dbReference>
<dbReference type="InterPro" id="IPR018495">
    <property type="entry name" value="Succ_DH_cyt_bsu_CS"/>
</dbReference>
<dbReference type="SUPFAM" id="SSF81343">
    <property type="entry name" value="Fumarate reductase respiratory complex transmembrane subunits"/>
    <property type="match status" value="1"/>
</dbReference>
<evidence type="ECO:0000256" key="10">
    <source>
        <dbReference type="ARBA" id="ARBA00023128"/>
    </source>
</evidence>
<dbReference type="GO" id="GO:0005743">
    <property type="term" value="C:mitochondrial inner membrane"/>
    <property type="evidence" value="ECO:0007669"/>
    <property type="project" value="UniProtKB-SubCell"/>
</dbReference>
<comment type="caution">
    <text evidence="13">The sequence shown here is derived from an EMBL/GenBank/DDBJ whole genome shotgun (WGS) entry which is preliminary data.</text>
</comment>
<evidence type="ECO:0000256" key="12">
    <source>
        <dbReference type="SAM" id="Phobius"/>
    </source>
</evidence>
<dbReference type="PROSITE" id="PS01001">
    <property type="entry name" value="SDH_CYT_2"/>
    <property type="match status" value="1"/>
</dbReference>
<dbReference type="EMBL" id="MCBR01005995">
    <property type="protein sequence ID" value="RKF77911.1"/>
    <property type="molecule type" value="Genomic_DNA"/>
</dbReference>
<dbReference type="PANTHER" id="PTHR10978:SF5">
    <property type="entry name" value="SUCCINATE DEHYDROGENASE CYTOCHROME B560 SUBUNIT, MITOCHONDRIAL"/>
    <property type="match status" value="1"/>
</dbReference>
<evidence type="ECO:0000256" key="6">
    <source>
        <dbReference type="ARBA" id="ARBA00022792"/>
    </source>
</evidence>
<dbReference type="Gene3D" id="1.20.1300.10">
    <property type="entry name" value="Fumarate reductase/succinate dehydrogenase, transmembrane subunit"/>
    <property type="match status" value="1"/>
</dbReference>
<keyword evidence="9" id="KW-0408">Iron</keyword>
<keyword evidence="7" id="KW-0809">Transit peptide</keyword>
<feature type="transmembrane region" description="Helical" evidence="12">
    <location>
        <begin position="175"/>
        <end position="197"/>
    </location>
</feature>
<gene>
    <name evidence="13" type="ORF">GcC1_059010</name>
</gene>
<evidence type="ECO:0000313" key="13">
    <source>
        <dbReference type="EMBL" id="RKF77911.1"/>
    </source>
</evidence>
<evidence type="ECO:0000256" key="11">
    <source>
        <dbReference type="ARBA" id="ARBA00023136"/>
    </source>
</evidence>
<dbReference type="NCBIfam" id="TIGR02970">
    <property type="entry name" value="succ_dehyd_cytB"/>
    <property type="match status" value="1"/>
</dbReference>
<proteinExistence type="inferred from homology"/>
<sequence length="198" mass="21716">MQGELLSEGTDIDSTFSLPPPVDIAQHRPTIFISNSFEFIKTKTVCPPERSKSIVTRNIDSSENHEILVAQRKKRPVAPHLSIYRPQITWYLSALNRITGCAISGGFYVFGAAYLVSPLFNWHLDSVTLATAFGSLPLAAKLGLKTLVAFPFTFHSINGLRHLGWDMGKAFTNQAVIKTGWTVVGLSVFSALALVLVV</sequence>
<dbReference type="GO" id="GO:0006121">
    <property type="term" value="P:mitochondrial electron transport, succinate to ubiquinone"/>
    <property type="evidence" value="ECO:0007669"/>
    <property type="project" value="TreeGrafter"/>
</dbReference>
<keyword evidence="3" id="KW-0349">Heme</keyword>
<dbReference type="Proteomes" id="UP000285405">
    <property type="component" value="Unassembled WGS sequence"/>
</dbReference>
<dbReference type="AlphaFoldDB" id="A0A420ITQ5"/>
<evidence type="ECO:0000256" key="5">
    <source>
        <dbReference type="ARBA" id="ARBA00022723"/>
    </source>
</evidence>
<dbReference type="GO" id="GO:0046872">
    <property type="term" value="F:metal ion binding"/>
    <property type="evidence" value="ECO:0007669"/>
    <property type="project" value="UniProtKB-KW"/>
</dbReference>
<feature type="transmembrane region" description="Helical" evidence="12">
    <location>
        <begin position="94"/>
        <end position="116"/>
    </location>
</feature>
<dbReference type="OrthoDB" id="588261at2759"/>
<dbReference type="PANTHER" id="PTHR10978">
    <property type="entry name" value="SUCCINATE DEHYDROGENASE CYTOCHROME B560 SUBUNIT"/>
    <property type="match status" value="1"/>
</dbReference>
<keyword evidence="6" id="KW-0999">Mitochondrion inner membrane</keyword>
<accession>A0A420ITQ5</accession>
<organism evidence="13 14">
    <name type="scientific">Golovinomyces cichoracearum</name>
    <dbReference type="NCBI Taxonomy" id="62708"/>
    <lineage>
        <taxon>Eukaryota</taxon>
        <taxon>Fungi</taxon>
        <taxon>Dikarya</taxon>
        <taxon>Ascomycota</taxon>
        <taxon>Pezizomycotina</taxon>
        <taxon>Leotiomycetes</taxon>
        <taxon>Erysiphales</taxon>
        <taxon>Erysiphaceae</taxon>
        <taxon>Golovinomyces</taxon>
    </lineage>
</organism>
<evidence type="ECO:0000256" key="7">
    <source>
        <dbReference type="ARBA" id="ARBA00022946"/>
    </source>
</evidence>
<name>A0A420ITQ5_9PEZI</name>
<protein>
    <submittedName>
        <fullName evidence="13">Succinate dehydrogenase cytochrome B subunit, mitochondrial</fullName>
    </submittedName>
</protein>
<keyword evidence="10" id="KW-0496">Mitochondrion</keyword>
<dbReference type="InterPro" id="IPR000701">
    <property type="entry name" value="SuccDH_FuR_B_TM-su"/>
</dbReference>
<feature type="transmembrane region" description="Helical" evidence="12">
    <location>
        <begin position="136"/>
        <end position="154"/>
    </location>
</feature>
<keyword evidence="5" id="KW-0479">Metal-binding</keyword>
<reference evidence="13 14" key="1">
    <citation type="journal article" date="2018" name="BMC Genomics">
        <title>Comparative genome analyses reveal sequence features reflecting distinct modes of host-adaptation between dicot and monocot powdery mildew.</title>
        <authorList>
            <person name="Wu Y."/>
            <person name="Ma X."/>
            <person name="Pan Z."/>
            <person name="Kale S.D."/>
            <person name="Song Y."/>
            <person name="King H."/>
            <person name="Zhang Q."/>
            <person name="Presley C."/>
            <person name="Deng X."/>
            <person name="Wei C.I."/>
            <person name="Xiao S."/>
        </authorList>
    </citation>
    <scope>NUCLEOTIDE SEQUENCE [LARGE SCALE GENOMIC DNA]</scope>
    <source>
        <strain evidence="13">UCSC1</strain>
    </source>
</reference>
<evidence type="ECO:0000256" key="2">
    <source>
        <dbReference type="ARBA" id="ARBA00007244"/>
    </source>
</evidence>
<keyword evidence="8 12" id="KW-1133">Transmembrane helix</keyword>
<evidence type="ECO:0000313" key="14">
    <source>
        <dbReference type="Proteomes" id="UP000285405"/>
    </source>
</evidence>
<evidence type="ECO:0000256" key="3">
    <source>
        <dbReference type="ARBA" id="ARBA00022617"/>
    </source>
</evidence>
<evidence type="ECO:0000256" key="9">
    <source>
        <dbReference type="ARBA" id="ARBA00023004"/>
    </source>
</evidence>
<dbReference type="GO" id="GO:0006099">
    <property type="term" value="P:tricarboxylic acid cycle"/>
    <property type="evidence" value="ECO:0007669"/>
    <property type="project" value="InterPro"/>
</dbReference>
<evidence type="ECO:0000256" key="8">
    <source>
        <dbReference type="ARBA" id="ARBA00022989"/>
    </source>
</evidence>
<dbReference type="InterPro" id="IPR014314">
    <property type="entry name" value="Succ_DH_cytb556"/>
</dbReference>
<keyword evidence="4 12" id="KW-0812">Transmembrane</keyword>